<evidence type="ECO:0000313" key="2">
    <source>
        <dbReference type="Proteomes" id="UP000447355"/>
    </source>
</evidence>
<comment type="caution">
    <text evidence="1">The sequence shown here is derived from an EMBL/GenBank/DDBJ whole genome shotgun (WGS) entry which is preliminary data.</text>
</comment>
<gene>
    <name evidence="1" type="ORF">GTP90_32890</name>
</gene>
<name>A0A845GZA5_9BURK</name>
<dbReference type="EMBL" id="WWCX01000136">
    <property type="protein sequence ID" value="MYM98652.1"/>
    <property type="molecule type" value="Genomic_DNA"/>
</dbReference>
<dbReference type="RefSeq" id="WP_161087458.1">
    <property type="nucleotide sequence ID" value="NZ_WWCX01000136.1"/>
</dbReference>
<dbReference type="Proteomes" id="UP000447355">
    <property type="component" value="Unassembled WGS sequence"/>
</dbReference>
<organism evidence="1 2">
    <name type="scientific">Duganella vulcania</name>
    <dbReference type="NCBI Taxonomy" id="2692166"/>
    <lineage>
        <taxon>Bacteria</taxon>
        <taxon>Pseudomonadati</taxon>
        <taxon>Pseudomonadota</taxon>
        <taxon>Betaproteobacteria</taxon>
        <taxon>Burkholderiales</taxon>
        <taxon>Oxalobacteraceae</taxon>
        <taxon>Telluria group</taxon>
        <taxon>Duganella</taxon>
    </lineage>
</organism>
<proteinExistence type="predicted"/>
<accession>A0A845GZA5</accession>
<protein>
    <submittedName>
        <fullName evidence="1">Uncharacterized protein</fullName>
    </submittedName>
</protein>
<dbReference type="AlphaFoldDB" id="A0A845GZA5"/>
<sequence length="186" mass="21495">MLLKIRISNGRPAPRAMIKRLVRSMRRDLRGSLHRRKEPDSVRLPNIYQDREAHRFLNWCRAAACCLSTETIFLRQNPSRSTLLEEAAHALQFHLGIYNDAVDIGGNLLADVAMEYMAASVLHQHAKRWKLPALEKNETSARLRRFRSAVRRHGGLTWDLRLKLRRSAKSLVRKLESWMGKSSMDG</sequence>
<evidence type="ECO:0000313" key="1">
    <source>
        <dbReference type="EMBL" id="MYM98652.1"/>
    </source>
</evidence>
<reference evidence="1" key="1">
    <citation type="submission" date="2019-12" db="EMBL/GenBank/DDBJ databases">
        <title>Novel species isolated from a subtropical stream in China.</title>
        <authorList>
            <person name="Lu H."/>
        </authorList>
    </citation>
    <scope>NUCLEOTIDE SEQUENCE [LARGE SCALE GENOMIC DNA]</scope>
    <source>
        <strain evidence="1">FT81W</strain>
    </source>
</reference>